<sequence length="738" mass="86444">MDIAVIFSLYEDSYLFKRFFAWAEEVSKDNCSFHFIHHSQKTLNNTIDFPGKYIHLVDYKDVVLYLEENEIDIVHSYIGDKVTFLARAAGVKRIIQHPISSYTELGVDSYPADCICCSDESMIGQLKKQCPQKHIVSIKDSINIEPDHKPQDLRDKLGFKSGEIVIGFVGKLWRQKYFDKFISMFLELCKKNKKLKLVLDGRTYNKQFEDYLNSRVESIYFHDDPDELIANSDILVIKSETYFNPYGEIITENDQEYNWWLMHAMAYAIPFITIYNKTQKQRKELINDKENCFVVGLDDMAAYQAALAELIDNKRIRDTFGQNGRKILTEGYGVNLVAQQYKKLYNYLLSEQFVSDYPSASKDAETHFLGNMIELKSLKLDHRKVLVVRSGSQVKTEELITNMTRAFPSVELSLCCHKRNLSEMRKYANIHEIITYQKSDSFDQARMKAAIKKINRKKYDYVFFVFNSIFQEMTHQNLLDIIVQLRPESGIVISTGKLNFLYPFVRKDDIERNHLINKYKKALDPEQEYVITSPWEKNIAHLPKWDRFKIEKYREVINSSKKILCCGDPTNPMFGLFEDELKGKELISVDIVEKCNRDIIADICDLHMIEDNSIDGIICYAILEHVYNPFKAVDELHRILKSGGKIMMFVPWMWRHHSNKKTCFDFYRFSCEGARYLLKDFSYVELSPIQGKLEAVFVYVLQFIKYRSLLHKPLVKLIRRFDKCTEEDPSGFNIFAVK</sequence>
<dbReference type="EMBL" id="QZJZ01000005">
    <property type="protein sequence ID" value="RJP62051.1"/>
    <property type="molecule type" value="Genomic_DNA"/>
</dbReference>
<dbReference type="Pfam" id="PF00534">
    <property type="entry name" value="Glycos_transf_1"/>
    <property type="match status" value="1"/>
</dbReference>
<dbReference type="SUPFAM" id="SSF53756">
    <property type="entry name" value="UDP-Glycosyltransferase/glycogen phosphorylase"/>
    <property type="match status" value="1"/>
</dbReference>
<name>A0A3A4RBB7_9BACT</name>
<dbReference type="AlphaFoldDB" id="A0A3A4RBB7"/>
<evidence type="ECO:0000259" key="2">
    <source>
        <dbReference type="Pfam" id="PF08241"/>
    </source>
</evidence>
<feature type="domain" description="Glycosyl transferase family 1" evidence="1">
    <location>
        <begin position="152"/>
        <end position="326"/>
    </location>
</feature>
<comment type="caution">
    <text evidence="3">The sequence shown here is derived from an EMBL/GenBank/DDBJ whole genome shotgun (WGS) entry which is preliminary data.</text>
</comment>
<dbReference type="InterPro" id="IPR029063">
    <property type="entry name" value="SAM-dependent_MTases_sf"/>
</dbReference>
<accession>A0A3A4RBB7</accession>
<gene>
    <name evidence="3" type="ORF">C4541_00515</name>
</gene>
<dbReference type="GO" id="GO:0016757">
    <property type="term" value="F:glycosyltransferase activity"/>
    <property type="evidence" value="ECO:0007669"/>
    <property type="project" value="InterPro"/>
</dbReference>
<evidence type="ECO:0000259" key="1">
    <source>
        <dbReference type="Pfam" id="PF00534"/>
    </source>
</evidence>
<dbReference type="Pfam" id="PF08241">
    <property type="entry name" value="Methyltransf_11"/>
    <property type="match status" value="1"/>
</dbReference>
<feature type="domain" description="Methyltransferase type 11" evidence="2">
    <location>
        <begin position="599"/>
        <end position="647"/>
    </location>
</feature>
<dbReference type="InterPro" id="IPR001296">
    <property type="entry name" value="Glyco_trans_1"/>
</dbReference>
<evidence type="ECO:0000313" key="4">
    <source>
        <dbReference type="Proteomes" id="UP000266426"/>
    </source>
</evidence>
<dbReference type="InterPro" id="IPR013216">
    <property type="entry name" value="Methyltransf_11"/>
</dbReference>
<dbReference type="PANTHER" id="PTHR12526">
    <property type="entry name" value="GLYCOSYLTRANSFERASE"/>
    <property type="match status" value="1"/>
</dbReference>
<dbReference type="Gene3D" id="3.40.50.150">
    <property type="entry name" value="Vaccinia Virus protein VP39"/>
    <property type="match status" value="1"/>
</dbReference>
<keyword evidence="3" id="KW-0808">Transferase</keyword>
<dbReference type="Gene3D" id="3.40.50.2000">
    <property type="entry name" value="Glycogen Phosphorylase B"/>
    <property type="match status" value="3"/>
</dbReference>
<dbReference type="GO" id="GO:0008757">
    <property type="term" value="F:S-adenosylmethionine-dependent methyltransferase activity"/>
    <property type="evidence" value="ECO:0007669"/>
    <property type="project" value="InterPro"/>
</dbReference>
<dbReference type="Proteomes" id="UP000266426">
    <property type="component" value="Unassembled WGS sequence"/>
</dbReference>
<dbReference type="CDD" id="cd02440">
    <property type="entry name" value="AdoMet_MTases"/>
    <property type="match status" value="1"/>
</dbReference>
<organism evidence="3 4">
    <name type="scientific">Candidatus Auribacter fodinae</name>
    <dbReference type="NCBI Taxonomy" id="2093366"/>
    <lineage>
        <taxon>Bacteria</taxon>
        <taxon>Pseudomonadati</taxon>
        <taxon>Candidatus Auribacterota</taxon>
        <taxon>Candidatus Auribacteria</taxon>
        <taxon>Candidatus Auribacterales</taxon>
        <taxon>Candidatus Auribacteraceae</taxon>
        <taxon>Candidatus Auribacter</taxon>
    </lineage>
</organism>
<protein>
    <submittedName>
        <fullName evidence="3">Glycosyltransferase</fullName>
    </submittedName>
</protein>
<evidence type="ECO:0000313" key="3">
    <source>
        <dbReference type="EMBL" id="RJP62051.1"/>
    </source>
</evidence>
<proteinExistence type="predicted"/>
<dbReference type="PANTHER" id="PTHR12526:SF630">
    <property type="entry name" value="GLYCOSYLTRANSFERASE"/>
    <property type="match status" value="1"/>
</dbReference>
<reference evidence="3 4" key="1">
    <citation type="journal article" date="2017" name="ISME J.">
        <title>Energy and carbon metabolisms in a deep terrestrial subsurface fluid microbial community.</title>
        <authorList>
            <person name="Momper L."/>
            <person name="Jungbluth S.P."/>
            <person name="Lee M.D."/>
            <person name="Amend J.P."/>
        </authorList>
    </citation>
    <scope>NUCLEOTIDE SEQUENCE [LARGE SCALE GENOMIC DNA]</scope>
    <source>
        <strain evidence="3">SURF_26</strain>
    </source>
</reference>
<dbReference type="SUPFAM" id="SSF53335">
    <property type="entry name" value="S-adenosyl-L-methionine-dependent methyltransferases"/>
    <property type="match status" value="1"/>
</dbReference>